<dbReference type="EMBL" id="CASHSV030000109">
    <property type="protein sequence ID" value="CAJ2648312.1"/>
    <property type="molecule type" value="Genomic_DNA"/>
</dbReference>
<keyword evidence="2" id="KW-1185">Reference proteome</keyword>
<accession>A0ACB0JVI2</accession>
<sequence length="412" mass="47053">MSSLLSHSQLSLMTLSNKKANCADHIDRISDLPGNVIDGILKHLNIQELVCTSLLSRKWRYVWNTVPELGFCEEFFCRFEDIDDPSPEICRIITEVLFPHNGPIYSFTLDIPSSSNILITAEYFNKWILFLSRRGIKDLAIFNYGIFSDKMPSHVFSCQELTHLWLSGFKVSLSPNFCGLKNLLFLLLEHNMYEFGALESLISGCPLLKEFTIELFGDMKSICLKKAKNLIDLRLTVNQERVSGLIKSLPNIQRLTLESDCNKTLFADIISPSHLISLKYLKLRYVNLDERAELLYIVSVLKSASNLVELVIESNDINGEQEPDQLEELECNSCCFSKLQTVNIRVGTTDFKHAMSLIRLILANSSSLQTLAFRVDFCHEKLDPAVMLSISRKLLLMERASQRARIEFTHRE</sequence>
<proteinExistence type="predicted"/>
<dbReference type="Proteomes" id="UP001177021">
    <property type="component" value="Unassembled WGS sequence"/>
</dbReference>
<evidence type="ECO:0000313" key="1">
    <source>
        <dbReference type="EMBL" id="CAJ2648312.1"/>
    </source>
</evidence>
<reference evidence="1" key="1">
    <citation type="submission" date="2023-10" db="EMBL/GenBank/DDBJ databases">
        <authorList>
            <person name="Rodriguez Cubillos JULIANA M."/>
            <person name="De Vega J."/>
        </authorList>
    </citation>
    <scope>NUCLEOTIDE SEQUENCE</scope>
</reference>
<name>A0ACB0JVI2_TRIPR</name>
<comment type="caution">
    <text evidence="1">The sequence shown here is derived from an EMBL/GenBank/DDBJ whole genome shotgun (WGS) entry which is preliminary data.</text>
</comment>
<protein>
    <submittedName>
        <fullName evidence="1">Uncharacterized protein</fullName>
    </submittedName>
</protein>
<evidence type="ECO:0000313" key="2">
    <source>
        <dbReference type="Proteomes" id="UP001177021"/>
    </source>
</evidence>
<organism evidence="1 2">
    <name type="scientific">Trifolium pratense</name>
    <name type="common">Red clover</name>
    <dbReference type="NCBI Taxonomy" id="57577"/>
    <lineage>
        <taxon>Eukaryota</taxon>
        <taxon>Viridiplantae</taxon>
        <taxon>Streptophyta</taxon>
        <taxon>Embryophyta</taxon>
        <taxon>Tracheophyta</taxon>
        <taxon>Spermatophyta</taxon>
        <taxon>Magnoliopsida</taxon>
        <taxon>eudicotyledons</taxon>
        <taxon>Gunneridae</taxon>
        <taxon>Pentapetalae</taxon>
        <taxon>rosids</taxon>
        <taxon>fabids</taxon>
        <taxon>Fabales</taxon>
        <taxon>Fabaceae</taxon>
        <taxon>Papilionoideae</taxon>
        <taxon>50 kb inversion clade</taxon>
        <taxon>NPAAA clade</taxon>
        <taxon>Hologalegina</taxon>
        <taxon>IRL clade</taxon>
        <taxon>Trifolieae</taxon>
        <taxon>Trifolium</taxon>
    </lineage>
</organism>
<gene>
    <name evidence="1" type="ORF">MILVUS5_LOCUS16686</name>
</gene>